<evidence type="ECO:0000256" key="5">
    <source>
        <dbReference type="ARBA" id="ARBA00023002"/>
    </source>
</evidence>
<dbReference type="RefSeq" id="WP_093558123.1">
    <property type="nucleotide sequence ID" value="NZ_FPBO01000027.1"/>
</dbReference>
<dbReference type="InterPro" id="IPR009100">
    <property type="entry name" value="AcylCoA_DH/oxidase_NM_dom_sf"/>
</dbReference>
<proteinExistence type="inferred from homology"/>
<evidence type="ECO:0000256" key="1">
    <source>
        <dbReference type="ARBA" id="ARBA00001974"/>
    </source>
</evidence>
<dbReference type="Pfam" id="PF02770">
    <property type="entry name" value="Acyl-CoA_dh_M"/>
    <property type="match status" value="1"/>
</dbReference>
<dbReference type="InterPro" id="IPR036250">
    <property type="entry name" value="AcylCo_DH-like_C"/>
</dbReference>
<dbReference type="InterPro" id="IPR009075">
    <property type="entry name" value="AcylCo_DH/oxidase_C"/>
</dbReference>
<dbReference type="Gene3D" id="1.10.540.10">
    <property type="entry name" value="Acyl-CoA dehydrogenase/oxidase, N-terminal domain"/>
    <property type="match status" value="1"/>
</dbReference>
<dbReference type="AlphaFoldDB" id="A0A1I7LDR9"/>
<evidence type="ECO:0000256" key="3">
    <source>
        <dbReference type="ARBA" id="ARBA00022630"/>
    </source>
</evidence>
<dbReference type="GO" id="GO:0016627">
    <property type="term" value="F:oxidoreductase activity, acting on the CH-CH group of donors"/>
    <property type="evidence" value="ECO:0007669"/>
    <property type="project" value="InterPro"/>
</dbReference>
<reference evidence="11" key="1">
    <citation type="submission" date="2016-10" db="EMBL/GenBank/DDBJ databases">
        <authorList>
            <person name="Varghese N."/>
            <person name="Submissions S."/>
        </authorList>
    </citation>
    <scope>NUCLEOTIDE SEQUENCE [LARGE SCALE GENOMIC DNA]</scope>
    <source>
        <strain evidence="11">CGMCC 1.11014</strain>
    </source>
</reference>
<feature type="domain" description="Acetyl-CoA dehydrogenase-like C-terminal" evidence="9">
    <location>
        <begin position="440"/>
        <end position="539"/>
    </location>
</feature>
<keyword evidence="3" id="KW-0285">Flavoprotein</keyword>
<evidence type="ECO:0000259" key="9">
    <source>
        <dbReference type="Pfam" id="PF12806"/>
    </source>
</evidence>
<dbReference type="SUPFAM" id="SSF56645">
    <property type="entry name" value="Acyl-CoA dehydrogenase NM domain-like"/>
    <property type="match status" value="1"/>
</dbReference>
<accession>A0A1I7LDR9</accession>
<evidence type="ECO:0000259" key="8">
    <source>
        <dbReference type="Pfam" id="PF02771"/>
    </source>
</evidence>
<sequence>MDYQSQLASILFTLRHGAQCARLPGWDEDIANQVLTEAARFTAAEIDPLDGLTERAPLVLEEGRVKLPPHIVAAYRAYRDAGWPTLAGAEEHGGQHLPHVLASAVSEMLAGASLSFQLLIGLTAGAIRVITSSGTPEQRAAYLPRLVSGEWLSTMCLTEPQAGSDLGQTRTIARPQADGGYLLSGDKIFISGGDQNLTDNIVHLVLARTPGAAAGVKGLSLFLAPAVLPDGRRNAIACLRLEEKMGLHGSPTCQLAFDDAEARMLGGEGEGLARMFEMMNAARIEVGVQGVALAEVAAQRSRIYAAGRRQGKGGDGAGPVPLHRHADVRRMLLTQMALVEGCRALVYRVDVEHELGANQPLVDFLTPVCKAFASDSAVEAAQLAIQIHGGYGYLTEYRVEQILRDARITQIYEGANGIQAITLADRLLRMAGGAPREAFAREVEDAMEAAPPVARGALGDAKRHWEDASAALMSRSGAGAAAIDYLRLTGLLAAGAAWGRLEAAADQAPHPARTRAAAAFFREAMLPECGHLARRVVQGIDVGVHSDEVFNA</sequence>
<dbReference type="Proteomes" id="UP000199391">
    <property type="component" value="Unassembled WGS sequence"/>
</dbReference>
<feature type="domain" description="Acyl-CoA dehydrogenase/oxidase N-terminal" evidence="8">
    <location>
        <begin position="34"/>
        <end position="150"/>
    </location>
</feature>
<evidence type="ECO:0000259" key="7">
    <source>
        <dbReference type="Pfam" id="PF02770"/>
    </source>
</evidence>
<evidence type="ECO:0008006" key="12">
    <source>
        <dbReference type="Google" id="ProtNLM"/>
    </source>
</evidence>
<name>A0A1I7LDR9_9BURK</name>
<evidence type="ECO:0000259" key="6">
    <source>
        <dbReference type="Pfam" id="PF00441"/>
    </source>
</evidence>
<dbReference type="InterPro" id="IPR052166">
    <property type="entry name" value="Diverse_Acyl-CoA_DH"/>
</dbReference>
<dbReference type="PANTHER" id="PTHR42803:SF1">
    <property type="entry name" value="BROAD-SPECIFICITY LINEAR ACYL-COA DEHYDROGENASE FADE5"/>
    <property type="match status" value="1"/>
</dbReference>
<dbReference type="InterPro" id="IPR025878">
    <property type="entry name" value="Acyl-CoA_dh-like_C_dom"/>
</dbReference>
<evidence type="ECO:0000256" key="4">
    <source>
        <dbReference type="ARBA" id="ARBA00022827"/>
    </source>
</evidence>
<gene>
    <name evidence="10" type="ORF">SAMN05216552_102749</name>
</gene>
<organism evidence="10 11">
    <name type="scientific">Pseudoduganella namucuonensis</name>
    <dbReference type="NCBI Taxonomy" id="1035707"/>
    <lineage>
        <taxon>Bacteria</taxon>
        <taxon>Pseudomonadati</taxon>
        <taxon>Pseudomonadota</taxon>
        <taxon>Betaproteobacteria</taxon>
        <taxon>Burkholderiales</taxon>
        <taxon>Oxalobacteraceae</taxon>
        <taxon>Telluria group</taxon>
        <taxon>Pseudoduganella</taxon>
    </lineage>
</organism>
<keyword evidence="11" id="KW-1185">Reference proteome</keyword>
<feature type="domain" description="Acyl-CoA oxidase/dehydrogenase middle" evidence="7">
    <location>
        <begin position="155"/>
        <end position="259"/>
    </location>
</feature>
<keyword evidence="5" id="KW-0560">Oxidoreductase</keyword>
<dbReference type="SUPFAM" id="SSF47203">
    <property type="entry name" value="Acyl-CoA dehydrogenase C-terminal domain-like"/>
    <property type="match status" value="1"/>
</dbReference>
<protein>
    <recommendedName>
        <fullName evidence="12">Acyl-CoA dehydrogenase</fullName>
    </recommendedName>
</protein>
<dbReference type="InterPro" id="IPR006091">
    <property type="entry name" value="Acyl-CoA_Oxase/DH_mid-dom"/>
</dbReference>
<dbReference type="Gene3D" id="2.40.110.10">
    <property type="entry name" value="Butyryl-CoA Dehydrogenase, subunit A, domain 2"/>
    <property type="match status" value="1"/>
</dbReference>
<dbReference type="OrthoDB" id="9770681at2"/>
<keyword evidence="4" id="KW-0274">FAD</keyword>
<dbReference type="InterPro" id="IPR046373">
    <property type="entry name" value="Acyl-CoA_Oxase/DH_mid-dom_sf"/>
</dbReference>
<feature type="domain" description="Acyl-CoA dehydrogenase/oxidase C-terminal" evidence="6">
    <location>
        <begin position="269"/>
        <end position="428"/>
    </location>
</feature>
<dbReference type="Pfam" id="PF00441">
    <property type="entry name" value="Acyl-CoA_dh_1"/>
    <property type="match status" value="1"/>
</dbReference>
<evidence type="ECO:0000256" key="2">
    <source>
        <dbReference type="ARBA" id="ARBA00009347"/>
    </source>
</evidence>
<dbReference type="InterPro" id="IPR013786">
    <property type="entry name" value="AcylCoA_DH/ox_N"/>
</dbReference>
<dbReference type="Gene3D" id="1.20.140.10">
    <property type="entry name" value="Butyryl-CoA Dehydrogenase, subunit A, domain 3"/>
    <property type="match status" value="1"/>
</dbReference>
<comment type="cofactor">
    <cofactor evidence="1">
        <name>FAD</name>
        <dbReference type="ChEBI" id="CHEBI:57692"/>
    </cofactor>
</comment>
<dbReference type="GO" id="GO:0050660">
    <property type="term" value="F:flavin adenine dinucleotide binding"/>
    <property type="evidence" value="ECO:0007669"/>
    <property type="project" value="InterPro"/>
</dbReference>
<dbReference type="STRING" id="1035707.SAMN05216552_102749"/>
<dbReference type="Pfam" id="PF12806">
    <property type="entry name" value="Acyl-CoA_dh_C"/>
    <property type="match status" value="1"/>
</dbReference>
<dbReference type="InterPro" id="IPR037069">
    <property type="entry name" value="AcylCoA_DH/ox_N_sf"/>
</dbReference>
<dbReference type="EMBL" id="FPBO01000027">
    <property type="protein sequence ID" value="SFV07829.1"/>
    <property type="molecule type" value="Genomic_DNA"/>
</dbReference>
<evidence type="ECO:0000313" key="11">
    <source>
        <dbReference type="Proteomes" id="UP000199391"/>
    </source>
</evidence>
<dbReference type="PANTHER" id="PTHR42803">
    <property type="entry name" value="ACYL-COA DEHYDROGENASE"/>
    <property type="match status" value="1"/>
</dbReference>
<evidence type="ECO:0000313" key="10">
    <source>
        <dbReference type="EMBL" id="SFV07829.1"/>
    </source>
</evidence>
<comment type="similarity">
    <text evidence="2">Belongs to the acyl-CoA dehydrogenase family.</text>
</comment>
<dbReference type="Pfam" id="PF02771">
    <property type="entry name" value="Acyl-CoA_dh_N"/>
    <property type="match status" value="1"/>
</dbReference>